<protein>
    <submittedName>
        <fullName evidence="3">Uncharacterized protein</fullName>
    </submittedName>
</protein>
<feature type="compositionally biased region" description="Polar residues" evidence="1">
    <location>
        <begin position="275"/>
        <end position="290"/>
    </location>
</feature>
<feature type="transmembrane region" description="Helical" evidence="2">
    <location>
        <begin position="25"/>
        <end position="47"/>
    </location>
</feature>
<feature type="transmembrane region" description="Helical" evidence="2">
    <location>
        <begin position="146"/>
        <end position="172"/>
    </location>
</feature>
<evidence type="ECO:0000313" key="3">
    <source>
        <dbReference type="EMBL" id="PRP74426.1"/>
    </source>
</evidence>
<accession>A0A2P6MRX6</accession>
<evidence type="ECO:0000256" key="2">
    <source>
        <dbReference type="SAM" id="Phobius"/>
    </source>
</evidence>
<gene>
    <name evidence="3" type="ORF">PROFUN_06555</name>
</gene>
<sequence length="409" mass="44899">MKWQNSNRSTSISISSYVQMHPCLMIYRMILLLMIEVGAVCGSTPNAKTIKNVLKMGHSLQPALRGCLTFGGPQACSSDSCDGCKTASCVWCENSSTFNGSSALSLARRAMFNVKTFIGANANVSRIVSLNDRMPSVNGLRFQTSWTYVIILAGFVVILALFIGLLIFLLYYKRLCCFNGSNSDDESIGLKVVPTQSPRLVYSTELDPIKIEDVLAGKISTSPSIASSTQEKKLEDSRETPAPLLQSSDSFTRRITHIPLASAEEEEEEPPINIPSKTYQWSTDTRTMRWSSKKRMSDLPEEDYGAPPGETNEVTESEIIPTTPPPAPLTPTPSTPPPEADEETGQMDSSTLRMRQENEKSMRELDDLMNTVLNQYLQVEAGAPLPSSEFLSNDDNAGQTQVVTSISIP</sequence>
<evidence type="ECO:0000256" key="1">
    <source>
        <dbReference type="SAM" id="MobiDB-lite"/>
    </source>
</evidence>
<name>A0A2P6MRX6_9EUKA</name>
<feature type="compositionally biased region" description="Pro residues" evidence="1">
    <location>
        <begin position="322"/>
        <end position="338"/>
    </location>
</feature>
<feature type="compositionally biased region" description="Polar residues" evidence="1">
    <location>
        <begin position="389"/>
        <end position="409"/>
    </location>
</feature>
<keyword evidence="4" id="KW-1185">Reference proteome</keyword>
<organism evidence="3 4">
    <name type="scientific">Planoprotostelium fungivorum</name>
    <dbReference type="NCBI Taxonomy" id="1890364"/>
    <lineage>
        <taxon>Eukaryota</taxon>
        <taxon>Amoebozoa</taxon>
        <taxon>Evosea</taxon>
        <taxon>Variosea</taxon>
        <taxon>Cavosteliida</taxon>
        <taxon>Cavosteliaceae</taxon>
        <taxon>Planoprotostelium</taxon>
    </lineage>
</organism>
<keyword evidence="2" id="KW-1133">Transmembrane helix</keyword>
<dbReference type="AlphaFoldDB" id="A0A2P6MRX6"/>
<keyword evidence="2" id="KW-0472">Membrane</keyword>
<evidence type="ECO:0000313" key="4">
    <source>
        <dbReference type="Proteomes" id="UP000241769"/>
    </source>
</evidence>
<reference evidence="3 4" key="1">
    <citation type="journal article" date="2018" name="Genome Biol. Evol.">
        <title>Multiple Roots of Fruiting Body Formation in Amoebozoa.</title>
        <authorList>
            <person name="Hillmann F."/>
            <person name="Forbes G."/>
            <person name="Novohradska S."/>
            <person name="Ferling I."/>
            <person name="Riege K."/>
            <person name="Groth M."/>
            <person name="Westermann M."/>
            <person name="Marz M."/>
            <person name="Spaller T."/>
            <person name="Winckler T."/>
            <person name="Schaap P."/>
            <person name="Glockner G."/>
        </authorList>
    </citation>
    <scope>NUCLEOTIDE SEQUENCE [LARGE SCALE GENOMIC DNA]</scope>
    <source>
        <strain evidence="3 4">Jena</strain>
    </source>
</reference>
<keyword evidence="2" id="KW-0812">Transmembrane</keyword>
<comment type="caution">
    <text evidence="3">The sequence shown here is derived from an EMBL/GenBank/DDBJ whole genome shotgun (WGS) entry which is preliminary data.</text>
</comment>
<feature type="region of interest" description="Disordered" evidence="1">
    <location>
        <begin position="387"/>
        <end position="409"/>
    </location>
</feature>
<feature type="region of interest" description="Disordered" evidence="1">
    <location>
        <begin position="222"/>
        <end position="357"/>
    </location>
</feature>
<dbReference type="EMBL" id="MDYQ01000463">
    <property type="protein sequence ID" value="PRP74426.1"/>
    <property type="molecule type" value="Genomic_DNA"/>
</dbReference>
<proteinExistence type="predicted"/>
<feature type="compositionally biased region" description="Basic and acidic residues" evidence="1">
    <location>
        <begin position="230"/>
        <end position="239"/>
    </location>
</feature>
<dbReference type="Proteomes" id="UP000241769">
    <property type="component" value="Unassembled WGS sequence"/>
</dbReference>
<dbReference type="InParanoid" id="A0A2P6MRX6"/>